<keyword evidence="1" id="KW-0732">Signal</keyword>
<gene>
    <name evidence="2" type="ORF">BDW02DRAFT_631661</name>
</gene>
<keyword evidence="3" id="KW-1185">Reference proteome</keyword>
<feature type="chain" id="PRO_5025490502" evidence="1">
    <location>
        <begin position="19"/>
        <end position="222"/>
    </location>
</feature>
<dbReference type="AlphaFoldDB" id="A0A6A5K9A6"/>
<keyword evidence="2" id="KW-0378">Hydrolase</keyword>
<evidence type="ECO:0000256" key="1">
    <source>
        <dbReference type="SAM" id="SignalP"/>
    </source>
</evidence>
<dbReference type="InterPro" id="IPR036514">
    <property type="entry name" value="SGNH_hydro_sf"/>
</dbReference>
<name>A0A6A5K9A6_9PLEO</name>
<feature type="signal peptide" evidence="1">
    <location>
        <begin position="1"/>
        <end position="18"/>
    </location>
</feature>
<dbReference type="Proteomes" id="UP000800040">
    <property type="component" value="Unassembled WGS sequence"/>
</dbReference>
<sequence>MVSLKLFALISLAATASAQSADGPIRYMPFGDSITEIICWRSKLWQRLQSTEWANVNFVGSGRTENNCRDGTYDRDNEGHSGFLAIDIANRNQLDGNKQVRDIINAFTKLVNTMRTSNPKMKIIVAQIIPMGFGNFNGKIQELNRAIIPWAEGLNKTESPIWVVDQYTGFSGSGDLRDGVHPNNSGDEKMTKVWYPAIVHAFEVVKAERANSTAMTEREFVA</sequence>
<dbReference type="PANTHER" id="PTHR30383:SF2">
    <property type="entry name" value="CELLULOSE-BINDING PROTEIN"/>
    <property type="match status" value="1"/>
</dbReference>
<dbReference type="GO" id="GO:0004622">
    <property type="term" value="F:phosphatidylcholine lysophospholipase activity"/>
    <property type="evidence" value="ECO:0007669"/>
    <property type="project" value="TreeGrafter"/>
</dbReference>
<organism evidence="2 3">
    <name type="scientific">Decorospora gaudefroyi</name>
    <dbReference type="NCBI Taxonomy" id="184978"/>
    <lineage>
        <taxon>Eukaryota</taxon>
        <taxon>Fungi</taxon>
        <taxon>Dikarya</taxon>
        <taxon>Ascomycota</taxon>
        <taxon>Pezizomycotina</taxon>
        <taxon>Dothideomycetes</taxon>
        <taxon>Pleosporomycetidae</taxon>
        <taxon>Pleosporales</taxon>
        <taxon>Pleosporineae</taxon>
        <taxon>Pleosporaceae</taxon>
        <taxon>Decorospora</taxon>
    </lineage>
</organism>
<proteinExistence type="predicted"/>
<dbReference type="PANTHER" id="PTHR30383">
    <property type="entry name" value="THIOESTERASE 1/PROTEASE 1/LYSOPHOSPHOLIPASE L1"/>
    <property type="match status" value="1"/>
</dbReference>
<reference evidence="2" key="1">
    <citation type="submission" date="2020-01" db="EMBL/GenBank/DDBJ databases">
        <authorList>
            <consortium name="DOE Joint Genome Institute"/>
            <person name="Haridas S."/>
            <person name="Albert R."/>
            <person name="Binder M."/>
            <person name="Bloem J."/>
            <person name="Labutti K."/>
            <person name="Salamov A."/>
            <person name="Andreopoulos B."/>
            <person name="Baker S.E."/>
            <person name="Barry K."/>
            <person name="Bills G."/>
            <person name="Bluhm B.H."/>
            <person name="Cannon C."/>
            <person name="Castanera R."/>
            <person name="Culley D.E."/>
            <person name="Daum C."/>
            <person name="Ezra D."/>
            <person name="Gonzalez J.B."/>
            <person name="Henrissat B."/>
            <person name="Kuo A."/>
            <person name="Liang C."/>
            <person name="Lipzen A."/>
            <person name="Lutzoni F."/>
            <person name="Magnuson J."/>
            <person name="Mondo S."/>
            <person name="Nolan M."/>
            <person name="Ohm R."/>
            <person name="Pangilinan J."/>
            <person name="Park H.-J."/>
            <person name="Ramirez L."/>
            <person name="Alfaro M."/>
            <person name="Sun H."/>
            <person name="Tritt A."/>
            <person name="Yoshinaga Y."/>
            <person name="Zwiers L.-H."/>
            <person name="Turgeon B.G."/>
            <person name="Goodwin S.B."/>
            <person name="Spatafora J.W."/>
            <person name="Crous P.W."/>
            <person name="Grigoriev I.V."/>
        </authorList>
    </citation>
    <scope>NUCLEOTIDE SEQUENCE</scope>
    <source>
        <strain evidence="2">P77</strain>
    </source>
</reference>
<dbReference type="EMBL" id="ML975329">
    <property type="protein sequence ID" value="KAF1832870.1"/>
    <property type="molecule type" value="Genomic_DNA"/>
</dbReference>
<dbReference type="InterPro" id="IPR051532">
    <property type="entry name" value="Ester_Hydrolysis_Enzymes"/>
</dbReference>
<dbReference type="OrthoDB" id="2119228at2759"/>
<protein>
    <submittedName>
        <fullName evidence="2">SGNH hydrolase</fullName>
    </submittedName>
</protein>
<evidence type="ECO:0000313" key="2">
    <source>
        <dbReference type="EMBL" id="KAF1832870.1"/>
    </source>
</evidence>
<dbReference type="CDD" id="cd01833">
    <property type="entry name" value="XynB_like"/>
    <property type="match status" value="1"/>
</dbReference>
<evidence type="ECO:0000313" key="3">
    <source>
        <dbReference type="Proteomes" id="UP000800040"/>
    </source>
</evidence>
<dbReference type="Gene3D" id="3.40.50.1110">
    <property type="entry name" value="SGNH hydrolase"/>
    <property type="match status" value="2"/>
</dbReference>
<dbReference type="SUPFAM" id="SSF52266">
    <property type="entry name" value="SGNH hydrolase"/>
    <property type="match status" value="1"/>
</dbReference>
<accession>A0A6A5K9A6</accession>